<dbReference type="InterPro" id="IPR029069">
    <property type="entry name" value="HotDog_dom_sf"/>
</dbReference>
<dbReference type="Proteomes" id="UP000004018">
    <property type="component" value="Unassembled WGS sequence"/>
</dbReference>
<evidence type="ECO:0000313" key="6">
    <source>
        <dbReference type="Proteomes" id="UP000003242"/>
    </source>
</evidence>
<feature type="binding site" evidence="2">
    <location>
        <position position="114"/>
    </location>
    <ligand>
        <name>substrate</name>
    </ligand>
</feature>
<dbReference type="PIRSF" id="PIRSF014972">
    <property type="entry name" value="FlK"/>
    <property type="match status" value="1"/>
</dbReference>
<organism evidence="4 6">
    <name type="scientific">Megasphaera lornae</name>
    <dbReference type="NCBI Taxonomy" id="1000568"/>
    <lineage>
        <taxon>Bacteria</taxon>
        <taxon>Bacillati</taxon>
        <taxon>Bacillota</taxon>
        <taxon>Negativicutes</taxon>
        <taxon>Veillonellales</taxon>
        <taxon>Veillonellaceae</taxon>
        <taxon>Megasphaera</taxon>
    </lineage>
</organism>
<dbReference type="RefSeq" id="WP_007390772.1">
    <property type="nucleotide sequence ID" value="NZ_ADGP01000009.1"/>
</dbReference>
<dbReference type="InterPro" id="IPR054485">
    <property type="entry name" value="FlK-like_dom"/>
</dbReference>
<dbReference type="PANTHER" id="PTHR36934">
    <property type="entry name" value="BLR0278 PROTEIN"/>
    <property type="match status" value="1"/>
</dbReference>
<feature type="domain" description="Fluoroacetyl-CoA-specific thioesterase-like" evidence="3">
    <location>
        <begin position="17"/>
        <end position="119"/>
    </location>
</feature>
<dbReference type="OrthoDB" id="6902891at2"/>
<feature type="binding site" evidence="2">
    <location>
        <position position="63"/>
    </location>
    <ligand>
        <name>substrate</name>
    </ligand>
</feature>
<dbReference type="eggNOG" id="COG5496">
    <property type="taxonomic scope" value="Bacteria"/>
</dbReference>
<protein>
    <recommendedName>
        <fullName evidence="3">Fluoroacetyl-CoA-specific thioesterase-like domain-containing protein</fullName>
    </recommendedName>
</protein>
<evidence type="ECO:0000259" key="3">
    <source>
        <dbReference type="Pfam" id="PF22636"/>
    </source>
</evidence>
<dbReference type="EMBL" id="ADGP01000009">
    <property type="protein sequence ID" value="EFD94456.1"/>
    <property type="molecule type" value="Genomic_DNA"/>
</dbReference>
<dbReference type="PANTHER" id="PTHR36934:SF1">
    <property type="entry name" value="THIOESTERASE DOMAIN-CONTAINING PROTEIN"/>
    <property type="match status" value="1"/>
</dbReference>
<dbReference type="InterPro" id="IPR025540">
    <property type="entry name" value="FlK"/>
</dbReference>
<dbReference type="Proteomes" id="UP000003242">
    <property type="component" value="Unassembled WGS sequence"/>
</dbReference>
<dbReference type="STRING" id="699218.HMPREF0889_0515"/>
<evidence type="ECO:0000313" key="5">
    <source>
        <dbReference type="EMBL" id="EGL41436.1"/>
    </source>
</evidence>
<dbReference type="EMBL" id="AFIJ01000011">
    <property type="protein sequence ID" value="EGL41436.1"/>
    <property type="molecule type" value="Genomic_DNA"/>
</dbReference>
<evidence type="ECO:0000256" key="1">
    <source>
        <dbReference type="PIRSR" id="PIRSR014972-1"/>
    </source>
</evidence>
<evidence type="ECO:0000313" key="4">
    <source>
        <dbReference type="EMBL" id="EFD94456.1"/>
    </source>
</evidence>
<proteinExistence type="predicted"/>
<reference evidence="6" key="1">
    <citation type="submission" date="2009-12" db="EMBL/GenBank/DDBJ databases">
        <title>Sequence of Clostridiales genomosp. BVAB3 str. UPII9-5.</title>
        <authorList>
            <person name="Madupu R."/>
            <person name="Durkin A.S."/>
            <person name="Torralba M."/>
            <person name="Methe B."/>
            <person name="Sutton G.G."/>
            <person name="Strausberg R.L."/>
            <person name="Nelson K.E."/>
        </authorList>
    </citation>
    <scope>NUCLEOTIDE SEQUENCE [LARGE SCALE GENOMIC DNA]</scope>
    <source>
        <strain evidence="6">28L</strain>
    </source>
</reference>
<feature type="active site" evidence="1">
    <location>
        <position position="70"/>
    </location>
</feature>
<accession>D3LTB7</accession>
<feature type="active site" evidence="1">
    <location>
        <position position="36"/>
    </location>
</feature>
<evidence type="ECO:0000313" key="7">
    <source>
        <dbReference type="Proteomes" id="UP000004018"/>
    </source>
</evidence>
<dbReference type="SUPFAM" id="SSF54637">
    <property type="entry name" value="Thioesterase/thiol ester dehydrase-isomerase"/>
    <property type="match status" value="1"/>
</dbReference>
<dbReference type="Gene3D" id="3.10.129.10">
    <property type="entry name" value="Hotdog Thioesterase"/>
    <property type="match status" value="1"/>
</dbReference>
<feature type="binding site" evidence="2">
    <location>
        <position position="63"/>
    </location>
    <ligand>
        <name>CoA</name>
        <dbReference type="ChEBI" id="CHEBI:57287"/>
    </ligand>
</feature>
<dbReference type="Pfam" id="PF22636">
    <property type="entry name" value="FlK"/>
    <property type="match status" value="1"/>
</dbReference>
<keyword evidence="7" id="KW-1185">Reference proteome</keyword>
<feature type="active site" evidence="1">
    <location>
        <position position="44"/>
    </location>
</feature>
<reference evidence="4" key="2">
    <citation type="submission" date="2009-12" db="EMBL/GenBank/DDBJ databases">
        <authorList>
            <person name="Madupu R."/>
            <person name="Durkin A.S."/>
            <person name="Torralba M."/>
            <person name="Methe B."/>
            <person name="Sutton G.G."/>
            <person name="Strausberg R.L."/>
            <person name="Nelson K.E."/>
        </authorList>
    </citation>
    <scope>NUCLEOTIDE SEQUENCE</scope>
    <source>
        <strain evidence="4">28L</strain>
    </source>
</reference>
<sequence>MDFEVQKNSRAEVSEKVTDANTAVAMSCGKSPVYATPAMVALMEMAAIHAVDPQLPEGTNTVGIAIDVKHLSASPVGMTVRAEATLTAQDRRHLTFTIEAFDDAGLIGTATHERFIIDSAPFLAKAEAKKKNNTQL</sequence>
<gene>
    <name evidence="4" type="ORF">HMPREF0889_0515</name>
    <name evidence="5" type="ORF">HMPREF1039_1418</name>
</gene>
<dbReference type="AlphaFoldDB" id="D3LTB7"/>
<evidence type="ECO:0000256" key="2">
    <source>
        <dbReference type="PIRSR" id="PIRSR014972-2"/>
    </source>
</evidence>
<name>D3LTB7_9FIRM</name>
<comment type="caution">
    <text evidence="4">The sequence shown here is derived from an EMBL/GenBank/DDBJ whole genome shotgun (WGS) entry which is preliminary data.</text>
</comment>
<reference evidence="5 7" key="3">
    <citation type="submission" date="2011-04" db="EMBL/GenBank/DDBJ databases">
        <authorList>
            <person name="Harkins D.M."/>
            <person name="Madupu R."/>
            <person name="Durkin A.S."/>
            <person name="Torralba M."/>
            <person name="Methe B."/>
            <person name="Sutton G.G."/>
            <person name="Nelson K.E."/>
        </authorList>
    </citation>
    <scope>NUCLEOTIDE SEQUENCE [LARGE SCALE GENOMIC DNA]</scope>
    <source>
        <strain evidence="5 7">UPII 199-6</strain>
    </source>
</reference>